<accession>A0A4Y2RDS9</accession>
<evidence type="ECO:0000313" key="1">
    <source>
        <dbReference type="EMBL" id="GBN73907.1"/>
    </source>
</evidence>
<keyword evidence="3" id="KW-1185">Reference proteome</keyword>
<evidence type="ECO:0000313" key="3">
    <source>
        <dbReference type="Proteomes" id="UP000499080"/>
    </source>
</evidence>
<comment type="caution">
    <text evidence="1">The sequence shown here is derived from an EMBL/GenBank/DDBJ whole genome shotgun (WGS) entry which is preliminary data.</text>
</comment>
<sequence>MLQNSSISLWNVNKTKSNTKHSVFKKKRRRNCGSSSVERLSDIREASSSEIREGRLFSPISKPQGLQPIVADCFPCHSSRLQEDHKELEHK</sequence>
<reference evidence="1 3" key="1">
    <citation type="journal article" date="2019" name="Sci. Rep.">
        <title>Orb-weaving spider Araneus ventricosus genome elucidates the spidroin gene catalogue.</title>
        <authorList>
            <person name="Kono N."/>
            <person name="Nakamura H."/>
            <person name="Ohtoshi R."/>
            <person name="Moran D.A.P."/>
            <person name="Shinohara A."/>
            <person name="Yoshida Y."/>
            <person name="Fujiwara M."/>
            <person name="Mori M."/>
            <person name="Tomita M."/>
            <person name="Arakawa K."/>
        </authorList>
    </citation>
    <scope>NUCLEOTIDE SEQUENCE [LARGE SCALE GENOMIC DNA]</scope>
</reference>
<name>A0A4Y2RDS9_ARAVE</name>
<organism evidence="1 3">
    <name type="scientific">Araneus ventricosus</name>
    <name type="common">Orbweaver spider</name>
    <name type="synonym">Epeira ventricosa</name>
    <dbReference type="NCBI Taxonomy" id="182803"/>
    <lineage>
        <taxon>Eukaryota</taxon>
        <taxon>Metazoa</taxon>
        <taxon>Ecdysozoa</taxon>
        <taxon>Arthropoda</taxon>
        <taxon>Chelicerata</taxon>
        <taxon>Arachnida</taxon>
        <taxon>Araneae</taxon>
        <taxon>Araneomorphae</taxon>
        <taxon>Entelegynae</taxon>
        <taxon>Araneoidea</taxon>
        <taxon>Araneidae</taxon>
        <taxon>Araneus</taxon>
    </lineage>
</organism>
<dbReference type="AlphaFoldDB" id="A0A4Y2RDS9"/>
<proteinExistence type="predicted"/>
<dbReference type="Proteomes" id="UP000499080">
    <property type="component" value="Unassembled WGS sequence"/>
</dbReference>
<gene>
    <name evidence="2" type="ORF">AVEN_117482_1</name>
    <name evidence="1" type="ORF">AVEN_262625_1</name>
</gene>
<protein>
    <submittedName>
        <fullName evidence="1">Uncharacterized protein</fullName>
    </submittedName>
</protein>
<dbReference type="EMBL" id="BGPR01016714">
    <property type="protein sequence ID" value="GBN73907.1"/>
    <property type="molecule type" value="Genomic_DNA"/>
</dbReference>
<evidence type="ECO:0000313" key="2">
    <source>
        <dbReference type="EMBL" id="GBN73924.1"/>
    </source>
</evidence>
<dbReference type="EMBL" id="BGPR01016721">
    <property type="protein sequence ID" value="GBN73924.1"/>
    <property type="molecule type" value="Genomic_DNA"/>
</dbReference>